<dbReference type="RefSeq" id="WP_100353047.1">
    <property type="nucleotide sequence ID" value="NZ_PCGR01000002.1"/>
</dbReference>
<name>A0A2M9EZ46_9BACL</name>
<gene>
    <name evidence="2" type="ORF">CQS04_04790</name>
</gene>
<dbReference type="Gene3D" id="2.40.50.40">
    <property type="match status" value="1"/>
</dbReference>
<comment type="caution">
    <text evidence="2">The sequence shown here is derived from an EMBL/GenBank/DDBJ whole genome shotgun (WGS) entry which is preliminary data.</text>
</comment>
<protein>
    <recommendedName>
        <fullName evidence="1">HTH LytTR-type domain-containing protein</fullName>
    </recommendedName>
</protein>
<evidence type="ECO:0000313" key="2">
    <source>
        <dbReference type="EMBL" id="PJK16477.1"/>
    </source>
</evidence>
<proteinExistence type="predicted"/>
<dbReference type="OrthoDB" id="9802383at2"/>
<dbReference type="InterPro" id="IPR046947">
    <property type="entry name" value="LytR-like"/>
</dbReference>
<feature type="domain" description="HTH LytTR-type" evidence="1">
    <location>
        <begin position="10"/>
        <end position="113"/>
    </location>
</feature>
<dbReference type="AlphaFoldDB" id="A0A2M9EZ46"/>
<sequence>MEQLTASRFLTVRQEEDWKPLLLSAITHVESLHKKTWVYADGEAYSVSHPLKDLERKLPEDFVRIHRSFIVNLLAVERITRDLASNLVMVLVDGSELPVGQSYAADVKRVLGM</sequence>
<dbReference type="Gene3D" id="2.20.25.10">
    <property type="match status" value="1"/>
</dbReference>
<evidence type="ECO:0000313" key="3">
    <source>
        <dbReference type="Proteomes" id="UP000228680"/>
    </source>
</evidence>
<dbReference type="Proteomes" id="UP000228680">
    <property type="component" value="Unassembled WGS sequence"/>
</dbReference>
<reference evidence="2 3" key="1">
    <citation type="submission" date="2017-10" db="EMBL/GenBank/DDBJ databases">
        <title>Draft genome of Chryseomicrobium casticus sp. nov.</title>
        <authorList>
            <person name="Chakraborty R."/>
            <person name="Saha T."/>
        </authorList>
    </citation>
    <scope>NUCLEOTIDE SEQUENCE [LARGE SCALE GENOMIC DNA]</scope>
    <source>
        <strain evidence="2 3">ET03</strain>
    </source>
</reference>
<dbReference type="Pfam" id="PF04397">
    <property type="entry name" value="LytTR"/>
    <property type="match status" value="1"/>
</dbReference>
<dbReference type="SMART" id="SM00850">
    <property type="entry name" value="LytTR"/>
    <property type="match status" value="1"/>
</dbReference>
<keyword evidence="3" id="KW-1185">Reference proteome</keyword>
<evidence type="ECO:0000259" key="1">
    <source>
        <dbReference type="PROSITE" id="PS50930"/>
    </source>
</evidence>
<dbReference type="PROSITE" id="PS50930">
    <property type="entry name" value="HTH_LYTTR"/>
    <property type="match status" value="1"/>
</dbReference>
<organism evidence="2 3">
    <name type="scientific">Chryseomicrobium excrementi</name>
    <dbReference type="NCBI Taxonomy" id="2041346"/>
    <lineage>
        <taxon>Bacteria</taxon>
        <taxon>Bacillati</taxon>
        <taxon>Bacillota</taxon>
        <taxon>Bacilli</taxon>
        <taxon>Bacillales</taxon>
        <taxon>Caryophanaceae</taxon>
        <taxon>Chryseomicrobium</taxon>
    </lineage>
</organism>
<dbReference type="GO" id="GO:0003677">
    <property type="term" value="F:DNA binding"/>
    <property type="evidence" value="ECO:0007669"/>
    <property type="project" value="InterPro"/>
</dbReference>
<accession>A0A2M9EZ46</accession>
<dbReference type="PANTHER" id="PTHR37299">
    <property type="entry name" value="TRANSCRIPTIONAL REGULATOR-RELATED"/>
    <property type="match status" value="1"/>
</dbReference>
<dbReference type="PANTHER" id="PTHR37299:SF4">
    <property type="entry name" value="TRANSCRIPTIONAL REGULATOR"/>
    <property type="match status" value="1"/>
</dbReference>
<dbReference type="EMBL" id="PCGR01000002">
    <property type="protein sequence ID" value="PJK16477.1"/>
    <property type="molecule type" value="Genomic_DNA"/>
</dbReference>
<dbReference type="InterPro" id="IPR007492">
    <property type="entry name" value="LytTR_DNA-bd_dom"/>
</dbReference>
<dbReference type="GO" id="GO:0000156">
    <property type="term" value="F:phosphorelay response regulator activity"/>
    <property type="evidence" value="ECO:0007669"/>
    <property type="project" value="InterPro"/>
</dbReference>